<keyword evidence="3" id="KW-1185">Reference proteome</keyword>
<feature type="region of interest" description="Disordered" evidence="1">
    <location>
        <begin position="446"/>
        <end position="476"/>
    </location>
</feature>
<accession>A0AAI9UTH9</accession>
<feature type="compositionally biased region" description="Basic and acidic residues" evidence="1">
    <location>
        <begin position="271"/>
        <end position="283"/>
    </location>
</feature>
<protein>
    <submittedName>
        <fullName evidence="2">Uncharacterized protein</fullName>
    </submittedName>
</protein>
<dbReference type="Proteomes" id="UP001239213">
    <property type="component" value="Unassembled WGS sequence"/>
</dbReference>
<proteinExistence type="predicted"/>
<dbReference type="EMBL" id="MPDP01000271">
    <property type="protein sequence ID" value="KAK1461788.1"/>
    <property type="molecule type" value="Genomic_DNA"/>
</dbReference>
<evidence type="ECO:0000313" key="2">
    <source>
        <dbReference type="EMBL" id="KAK1461788.1"/>
    </source>
</evidence>
<organism evidence="2 3">
    <name type="scientific">Colletotrichum cuscutae</name>
    <dbReference type="NCBI Taxonomy" id="1209917"/>
    <lineage>
        <taxon>Eukaryota</taxon>
        <taxon>Fungi</taxon>
        <taxon>Dikarya</taxon>
        <taxon>Ascomycota</taxon>
        <taxon>Pezizomycotina</taxon>
        <taxon>Sordariomycetes</taxon>
        <taxon>Hypocreomycetidae</taxon>
        <taxon>Glomerellales</taxon>
        <taxon>Glomerellaceae</taxon>
        <taxon>Colletotrichum</taxon>
        <taxon>Colletotrichum acutatum species complex</taxon>
    </lineage>
</organism>
<gene>
    <name evidence="2" type="ORF">CCUS01_01378</name>
</gene>
<reference evidence="2" key="1">
    <citation type="submission" date="2016-11" db="EMBL/GenBank/DDBJ databases">
        <title>The genome sequence of Colletotrichum cuscutae.</title>
        <authorList>
            <person name="Baroncelli R."/>
        </authorList>
    </citation>
    <scope>NUCLEOTIDE SEQUENCE</scope>
    <source>
        <strain evidence="2">IMI 304802</strain>
    </source>
</reference>
<evidence type="ECO:0000256" key="1">
    <source>
        <dbReference type="SAM" id="MobiDB-lite"/>
    </source>
</evidence>
<feature type="region of interest" description="Disordered" evidence="1">
    <location>
        <begin position="260"/>
        <end position="284"/>
    </location>
</feature>
<name>A0AAI9UTH9_9PEZI</name>
<sequence>MMFRRLSVTTNFELASVWSRCRRVEFDLRESMAKKAKAKAWTAWTRDNANMIRISGLAWWSHVVENQGGSGNVAVASWTRGGCPPLRYSIDRRAAAGHVVGKGYWMDSGLIWAVASDSTGSGWRPRSGLALLNLGTGLKSGHEFRRILSSRTDADHHFDGKGICGRRIAIREMRVDELGDRKLESSVWFAGTRNNFDHSTPIEFSDRPRVSGMVLESCDELRLSTMTLIFFATVTAVLVDNKKSQNFSVAAAIMAASDVPSATTGMGNGGEKTDRRKSQEGKPESGMVIISGWCVVQLETWEKRDFQEGRNSKDAKRRYRRDASNRDCKVFVACGPTAACELRPAIFHPCNFISLLSHLRPDRLTFYSVTSLRTQFGVEKSRNSENSSGRGLSWMQRYHGQLEIQQTVGPLETLRVRGSAAGSWSLGRGKNGRNMEAVAEWGSIGTNRNLNEKEGTDSVSSRSGGRGLRSTENPSIGRRIMQSGIRGRVTATFFASKDRMSHPLISRCRHMQDCQTRTAKSDQGKLQEYPEGVLPLRHTGSAMSLVSIPLFSRAPGFCKSPSEDKHLSSLVGAGAGDIMVSGLFGPFHSRLGIGDYSHRTLFLLLKALGGFRTVVNNGQVRMCWWFTRPPVFMPLPWRIPCVICDRLFAGSGERVQSVEPHYATASRDEAHQKDRDDGRSSLCLQILPIGDNVKLESDPSHISIGNSIRIFSMRACAVTDVYGAYDDEDNPPFSLELPRTGDEYSPRKTLVLAVHNIVAVLQNTKFRSRAK</sequence>
<comment type="caution">
    <text evidence="2">The sequence shown here is derived from an EMBL/GenBank/DDBJ whole genome shotgun (WGS) entry which is preliminary data.</text>
</comment>
<evidence type="ECO:0000313" key="3">
    <source>
        <dbReference type="Proteomes" id="UP001239213"/>
    </source>
</evidence>
<dbReference type="AlphaFoldDB" id="A0AAI9UTH9"/>